<accession>A0A4R6J090</accession>
<evidence type="ECO:0000313" key="2">
    <source>
        <dbReference type="EMBL" id="TDO27525.1"/>
    </source>
</evidence>
<feature type="region of interest" description="Disordered" evidence="1">
    <location>
        <begin position="27"/>
        <end position="69"/>
    </location>
</feature>
<gene>
    <name evidence="2" type="ORF">EV643_1569</name>
</gene>
<dbReference type="Proteomes" id="UP000295388">
    <property type="component" value="Unassembled WGS sequence"/>
</dbReference>
<comment type="caution">
    <text evidence="2">The sequence shown here is derived from an EMBL/GenBank/DDBJ whole genome shotgun (WGS) entry which is preliminary data.</text>
</comment>
<keyword evidence="3" id="KW-1185">Reference proteome</keyword>
<reference evidence="2 3" key="1">
    <citation type="submission" date="2019-03" db="EMBL/GenBank/DDBJ databases">
        <title>Genomic Encyclopedia of Type Strains, Phase III (KMG-III): the genomes of soil and plant-associated and newly described type strains.</title>
        <authorList>
            <person name="Whitman W."/>
        </authorList>
    </citation>
    <scope>NUCLEOTIDE SEQUENCE [LARGE SCALE GENOMIC DNA]</scope>
    <source>
        <strain evidence="2 3">VKM Ac-2527</strain>
    </source>
</reference>
<organism evidence="2 3">
    <name type="scientific">Kribbella caucasensis</name>
    <dbReference type="NCBI Taxonomy" id="2512215"/>
    <lineage>
        <taxon>Bacteria</taxon>
        <taxon>Bacillati</taxon>
        <taxon>Actinomycetota</taxon>
        <taxon>Actinomycetes</taxon>
        <taxon>Propionibacteriales</taxon>
        <taxon>Kribbellaceae</taxon>
        <taxon>Kribbella</taxon>
    </lineage>
</organism>
<proteinExistence type="predicted"/>
<evidence type="ECO:0000256" key="1">
    <source>
        <dbReference type="SAM" id="MobiDB-lite"/>
    </source>
</evidence>
<evidence type="ECO:0000313" key="3">
    <source>
        <dbReference type="Proteomes" id="UP000295388"/>
    </source>
</evidence>
<dbReference type="PROSITE" id="PS51257">
    <property type="entry name" value="PROKAR_LIPOPROTEIN"/>
    <property type="match status" value="1"/>
</dbReference>
<dbReference type="AlphaFoldDB" id="A0A4R6J090"/>
<sequence>MRQTWIAPVLVVIGLVGCAAEKPVDQAAGEPTASATAPAVTEQPSSEPTESTPSTIDPKRGLAPGGDQQKVYGTESITVTNPDGYKAKVDVIVYEPHQVDISYGRAAAGCDREPPSALRSSKAVVYAARVEGQAKDLKPNGFAWDFDVAYLGIYNSLVGKVGDDIGRGWLWPAGCDMPASGKLGESHWYIPFSADAPVGKFAWDVVVWKVPTPNAPKVDRAEMRHAALVLAGIEFRGGWECTAKMSKGMSEAFPGCKYGPDLGDRF</sequence>
<dbReference type="RefSeq" id="WP_133806061.1">
    <property type="nucleotide sequence ID" value="NZ_SNWQ01000056.1"/>
</dbReference>
<dbReference type="EMBL" id="SNWQ01000056">
    <property type="protein sequence ID" value="TDO27525.1"/>
    <property type="molecule type" value="Genomic_DNA"/>
</dbReference>
<protein>
    <recommendedName>
        <fullName evidence="4">Lipoprotein</fullName>
    </recommendedName>
</protein>
<evidence type="ECO:0008006" key="4">
    <source>
        <dbReference type="Google" id="ProtNLM"/>
    </source>
</evidence>
<feature type="compositionally biased region" description="Low complexity" evidence="1">
    <location>
        <begin position="41"/>
        <end position="55"/>
    </location>
</feature>
<name>A0A4R6J090_9ACTN</name>